<dbReference type="InterPro" id="IPR000719">
    <property type="entry name" value="Prot_kinase_dom"/>
</dbReference>
<dbReference type="SUPFAM" id="SSF56112">
    <property type="entry name" value="Protein kinase-like (PK-like)"/>
    <property type="match status" value="1"/>
</dbReference>
<name>A0ABP7ZD56_9MICO</name>
<dbReference type="Gene3D" id="3.30.200.20">
    <property type="entry name" value="Phosphorylase Kinase, domain 1"/>
    <property type="match status" value="1"/>
</dbReference>
<keyword evidence="2" id="KW-0723">Serine/threonine-protein kinase</keyword>
<dbReference type="EC" id="2.7.11.1" evidence="1"/>
<evidence type="ECO:0000259" key="8">
    <source>
        <dbReference type="PROSITE" id="PS50011"/>
    </source>
</evidence>
<dbReference type="CDD" id="cd14014">
    <property type="entry name" value="STKc_PknB_like"/>
    <property type="match status" value="1"/>
</dbReference>
<keyword evidence="4" id="KW-0547">Nucleotide-binding</keyword>
<dbReference type="RefSeq" id="WP_344789800.1">
    <property type="nucleotide sequence ID" value="NZ_BAABBV010000001.1"/>
</dbReference>
<evidence type="ECO:0000256" key="6">
    <source>
        <dbReference type="ARBA" id="ARBA00022840"/>
    </source>
</evidence>
<dbReference type="SMART" id="SM00220">
    <property type="entry name" value="S_TKc"/>
    <property type="match status" value="1"/>
</dbReference>
<keyword evidence="5" id="KW-0418">Kinase</keyword>
<reference evidence="9" key="2">
    <citation type="submission" date="2023-12" db="EMBL/GenBank/DDBJ databases">
        <authorList>
            <person name="Sun Q."/>
            <person name="Inoue M."/>
        </authorList>
    </citation>
    <scope>NUCLEOTIDE SEQUENCE</scope>
    <source>
        <strain evidence="9">JCM 17590</strain>
    </source>
</reference>
<evidence type="ECO:0000313" key="9">
    <source>
        <dbReference type="EMBL" id="GAA4154090.1"/>
    </source>
</evidence>
<dbReference type="PROSITE" id="PS00108">
    <property type="entry name" value="PROTEIN_KINASE_ST"/>
    <property type="match status" value="1"/>
</dbReference>
<evidence type="ECO:0000256" key="1">
    <source>
        <dbReference type="ARBA" id="ARBA00012513"/>
    </source>
</evidence>
<dbReference type="EMBL" id="BAABBV010000001">
    <property type="protein sequence ID" value="GAA4154090.1"/>
    <property type="molecule type" value="Genomic_DNA"/>
</dbReference>
<feature type="region of interest" description="Disordered" evidence="7">
    <location>
        <begin position="375"/>
        <end position="394"/>
    </location>
</feature>
<keyword evidence="6" id="KW-0067">ATP-binding</keyword>
<dbReference type="PROSITE" id="PS50011">
    <property type="entry name" value="PROTEIN_KINASE_DOM"/>
    <property type="match status" value="1"/>
</dbReference>
<evidence type="ECO:0000256" key="3">
    <source>
        <dbReference type="ARBA" id="ARBA00022679"/>
    </source>
</evidence>
<keyword evidence="3" id="KW-0808">Transferase</keyword>
<gene>
    <name evidence="9" type="ORF">GCM10022286_01220</name>
</gene>
<evidence type="ECO:0000256" key="4">
    <source>
        <dbReference type="ARBA" id="ARBA00022741"/>
    </source>
</evidence>
<comment type="caution">
    <text evidence="9">The sequence shown here is derived from an EMBL/GenBank/DDBJ whole genome shotgun (WGS) entry which is preliminary data.</text>
</comment>
<keyword evidence="10" id="KW-1185">Reference proteome</keyword>
<dbReference type="PANTHER" id="PTHR43289">
    <property type="entry name" value="MITOGEN-ACTIVATED PROTEIN KINASE KINASE KINASE 20-RELATED"/>
    <property type="match status" value="1"/>
</dbReference>
<sequence length="450" mass="45340">MTLIADRYELGDALGRGAKATVFRAWDTRLQREVAVKVFTTGDGSPEDGERRLREIRLLAGANHPHLVTLFDADWPAAEAAGAVGAGDGAPPQPGFLVMELVDGESLRRRIDRIGADPELAQRVVVELSAALAYLHERGIVHRDLKPENILVDGATGRLKLVDFGIAQLIGDEHLTATGAVLGTAAYLSPEQVAGAEVTAAADVYALALVALETLTGARAFPGSAIETAVARMTRDPAVPTELPEGWRELLAGMTARAPGERPSAATVAAQVSGLPALMRVAVGGAGDAETAVLSMSDQTLALEGATGVAGGAGMAGAAGAGATTGFTSAASGRVVSSRDPVDARRRRGSLAAAGATALVAAGALALALTTGQHPSVSAPAESTPSSTPAPTVTRFLPQPVVTKTVQPAAPPAGGGQASVQTGAGPQEKAGAPAPARGHGNGHGKGHGKH</sequence>
<evidence type="ECO:0000313" key="10">
    <source>
        <dbReference type="Proteomes" id="UP001415169"/>
    </source>
</evidence>
<feature type="domain" description="Protein kinase" evidence="8">
    <location>
        <begin position="8"/>
        <end position="278"/>
    </location>
</feature>
<dbReference type="Proteomes" id="UP001415169">
    <property type="component" value="Unassembled WGS sequence"/>
</dbReference>
<accession>A0ABP7ZD56</accession>
<dbReference type="InterPro" id="IPR011009">
    <property type="entry name" value="Kinase-like_dom_sf"/>
</dbReference>
<dbReference type="PANTHER" id="PTHR43289:SF6">
    <property type="entry name" value="SERINE_THREONINE-PROTEIN KINASE NEKL-3"/>
    <property type="match status" value="1"/>
</dbReference>
<feature type="compositionally biased region" description="Basic residues" evidence="7">
    <location>
        <begin position="440"/>
        <end position="450"/>
    </location>
</feature>
<evidence type="ECO:0000256" key="7">
    <source>
        <dbReference type="SAM" id="MobiDB-lite"/>
    </source>
</evidence>
<feature type="region of interest" description="Disordered" evidence="7">
    <location>
        <begin position="405"/>
        <end position="450"/>
    </location>
</feature>
<dbReference type="InterPro" id="IPR008271">
    <property type="entry name" value="Ser/Thr_kinase_AS"/>
</dbReference>
<protein>
    <recommendedName>
        <fullName evidence="1">non-specific serine/threonine protein kinase</fullName>
        <ecNumber evidence="1">2.7.11.1</ecNumber>
    </recommendedName>
</protein>
<dbReference type="Gene3D" id="1.10.510.10">
    <property type="entry name" value="Transferase(Phosphotransferase) domain 1"/>
    <property type="match status" value="1"/>
</dbReference>
<dbReference type="Pfam" id="PF00069">
    <property type="entry name" value="Pkinase"/>
    <property type="match status" value="1"/>
</dbReference>
<evidence type="ECO:0000256" key="2">
    <source>
        <dbReference type="ARBA" id="ARBA00022527"/>
    </source>
</evidence>
<proteinExistence type="predicted"/>
<reference evidence="9" key="1">
    <citation type="journal article" date="2014" name="Int. J. Syst. Evol. Microbiol.">
        <title>Complete genome of a new Firmicutes species belonging to the dominant human colonic microbiota ('Ruminococcus bicirculans') reveals two chromosomes and a selective capacity to utilize plant glucans.</title>
        <authorList>
            <consortium name="NISC Comparative Sequencing Program"/>
            <person name="Wegmann U."/>
            <person name="Louis P."/>
            <person name="Goesmann A."/>
            <person name="Henrissat B."/>
            <person name="Duncan S.H."/>
            <person name="Flint H.J."/>
        </authorList>
    </citation>
    <scope>NUCLEOTIDE SEQUENCE</scope>
    <source>
        <strain evidence="9">JCM 17590</strain>
    </source>
</reference>
<organism evidence="9 10">
    <name type="scientific">Gryllotalpicola daejeonensis</name>
    <dbReference type="NCBI Taxonomy" id="993087"/>
    <lineage>
        <taxon>Bacteria</taxon>
        <taxon>Bacillati</taxon>
        <taxon>Actinomycetota</taxon>
        <taxon>Actinomycetes</taxon>
        <taxon>Micrococcales</taxon>
        <taxon>Microbacteriaceae</taxon>
        <taxon>Gryllotalpicola</taxon>
    </lineage>
</organism>
<evidence type="ECO:0000256" key="5">
    <source>
        <dbReference type="ARBA" id="ARBA00022777"/>
    </source>
</evidence>